<dbReference type="GO" id="GO:0030332">
    <property type="term" value="F:cyclin binding"/>
    <property type="evidence" value="ECO:0007669"/>
    <property type="project" value="TreeGrafter"/>
</dbReference>
<dbReference type="GO" id="GO:0000209">
    <property type="term" value="P:protein polyubiquitination"/>
    <property type="evidence" value="ECO:0007669"/>
    <property type="project" value="TreeGrafter"/>
</dbReference>
<dbReference type="InterPro" id="IPR036280">
    <property type="entry name" value="Multihaem_cyt_sf"/>
</dbReference>
<dbReference type="PANTHER" id="PTHR31531:SF2">
    <property type="entry name" value="E3 UBIQUITIN-PROTEIN LIGASE E3D"/>
    <property type="match status" value="1"/>
</dbReference>
<dbReference type="GO" id="GO:0051865">
    <property type="term" value="P:protein autoubiquitination"/>
    <property type="evidence" value="ECO:0007669"/>
    <property type="project" value="TreeGrafter"/>
</dbReference>
<dbReference type="Proteomes" id="UP000654370">
    <property type="component" value="Unassembled WGS sequence"/>
</dbReference>
<accession>A0A8H7Q5B5</accession>
<sequence>MLKEQCDNNGTTEFTQATNDTPRVNGIVMINLSSIQVAIHDIYSPQKYKVTNEALLLNDIPIIKFPVHVNVKNLSINTAQNDSFWFRLELSRFLSDVPVIKDANTTSSYETMDGVETISCRQCHTSLANNLSHQVCKRLPSEYWMELVECWICHETGDEGHGKMKTIYPTEKMFLDGATYLLLHPNVVEGVKISSDLPDINWDNAIGSKWLPMVCTKCEAPLGEMDTKITTGAEGCKRSTFATKLYKYAIDYRRTDGTVDGRLDYSFLRCMTMDFTDQFSAHATYKYAICDWLNAERVYGIQLSGVYNITRLANKPHQR</sequence>
<name>A0A8H7Q5B5_MORIS</name>
<evidence type="ECO:0000313" key="1">
    <source>
        <dbReference type="EMBL" id="KAG2186242.1"/>
    </source>
</evidence>
<keyword evidence="2" id="KW-1185">Reference proteome</keyword>
<dbReference type="PANTHER" id="PTHR31531">
    <property type="entry name" value="E3 UBIQUITIN-PROTEIN LIGASE E3D FAMILY MEMBER"/>
    <property type="match status" value="1"/>
</dbReference>
<comment type="caution">
    <text evidence="1">The sequence shown here is derived from an EMBL/GenBank/DDBJ whole genome shotgun (WGS) entry which is preliminary data.</text>
</comment>
<dbReference type="GO" id="GO:0061630">
    <property type="term" value="F:ubiquitin protein ligase activity"/>
    <property type="evidence" value="ECO:0007669"/>
    <property type="project" value="TreeGrafter"/>
</dbReference>
<protein>
    <submittedName>
        <fullName evidence="1">Uncharacterized protein</fullName>
    </submittedName>
</protein>
<dbReference type="GO" id="GO:0000151">
    <property type="term" value="C:ubiquitin ligase complex"/>
    <property type="evidence" value="ECO:0007669"/>
    <property type="project" value="TreeGrafter"/>
</dbReference>
<dbReference type="SUPFAM" id="SSF48695">
    <property type="entry name" value="Multiheme cytochromes"/>
    <property type="match status" value="1"/>
</dbReference>
<organism evidence="1 2">
    <name type="scientific">Mortierella isabellina</name>
    <name type="common">Filamentous fungus</name>
    <name type="synonym">Umbelopsis isabellina</name>
    <dbReference type="NCBI Taxonomy" id="91625"/>
    <lineage>
        <taxon>Eukaryota</taxon>
        <taxon>Fungi</taxon>
        <taxon>Fungi incertae sedis</taxon>
        <taxon>Mucoromycota</taxon>
        <taxon>Mucoromycotina</taxon>
        <taxon>Umbelopsidomycetes</taxon>
        <taxon>Umbelopsidales</taxon>
        <taxon>Umbelopsidaceae</taxon>
        <taxon>Umbelopsis</taxon>
    </lineage>
</organism>
<evidence type="ECO:0000313" key="2">
    <source>
        <dbReference type="Proteomes" id="UP000654370"/>
    </source>
</evidence>
<dbReference type="GO" id="GO:0031624">
    <property type="term" value="F:ubiquitin conjugating enzyme binding"/>
    <property type="evidence" value="ECO:0007669"/>
    <property type="project" value="TreeGrafter"/>
</dbReference>
<dbReference type="InterPro" id="IPR019193">
    <property type="entry name" value="UBQ-conj_enz_E2-bd_prot"/>
</dbReference>
<proteinExistence type="predicted"/>
<dbReference type="GO" id="GO:0043161">
    <property type="term" value="P:proteasome-mediated ubiquitin-dependent protein catabolic process"/>
    <property type="evidence" value="ECO:0007669"/>
    <property type="project" value="TreeGrafter"/>
</dbReference>
<dbReference type="GO" id="GO:0005829">
    <property type="term" value="C:cytosol"/>
    <property type="evidence" value="ECO:0007669"/>
    <property type="project" value="TreeGrafter"/>
</dbReference>
<dbReference type="AlphaFoldDB" id="A0A8H7Q5B5"/>
<dbReference type="EMBL" id="JAEPQZ010000001">
    <property type="protein sequence ID" value="KAG2186242.1"/>
    <property type="molecule type" value="Genomic_DNA"/>
</dbReference>
<dbReference type="Pfam" id="PF09814">
    <property type="entry name" value="HECT_2"/>
    <property type="match status" value="1"/>
</dbReference>
<dbReference type="GO" id="GO:0005634">
    <property type="term" value="C:nucleus"/>
    <property type="evidence" value="ECO:0007669"/>
    <property type="project" value="TreeGrafter"/>
</dbReference>
<reference evidence="1" key="1">
    <citation type="submission" date="2020-12" db="EMBL/GenBank/DDBJ databases">
        <title>Metabolic potential, ecology and presence of endohyphal bacteria is reflected in genomic diversity of Mucoromycotina.</title>
        <authorList>
            <person name="Muszewska A."/>
            <person name="Okrasinska A."/>
            <person name="Steczkiewicz K."/>
            <person name="Drgas O."/>
            <person name="Orlowska M."/>
            <person name="Perlinska-Lenart U."/>
            <person name="Aleksandrzak-Piekarczyk T."/>
            <person name="Szatraj K."/>
            <person name="Zielenkiewicz U."/>
            <person name="Pilsyk S."/>
            <person name="Malc E."/>
            <person name="Mieczkowski P."/>
            <person name="Kruszewska J.S."/>
            <person name="Biernat P."/>
            <person name="Pawlowska J."/>
        </authorList>
    </citation>
    <scope>NUCLEOTIDE SEQUENCE</scope>
    <source>
        <strain evidence="1">WA0000067209</strain>
    </source>
</reference>
<gene>
    <name evidence="1" type="ORF">INT43_002680</name>
</gene>
<dbReference type="OrthoDB" id="66510at2759"/>
<dbReference type="GO" id="GO:0006513">
    <property type="term" value="P:protein monoubiquitination"/>
    <property type="evidence" value="ECO:0007669"/>
    <property type="project" value="TreeGrafter"/>
</dbReference>